<organism evidence="1 3">
    <name type="scientific">Adineta steineri</name>
    <dbReference type="NCBI Taxonomy" id="433720"/>
    <lineage>
        <taxon>Eukaryota</taxon>
        <taxon>Metazoa</taxon>
        <taxon>Spiralia</taxon>
        <taxon>Gnathifera</taxon>
        <taxon>Rotifera</taxon>
        <taxon>Eurotatoria</taxon>
        <taxon>Bdelloidea</taxon>
        <taxon>Adinetida</taxon>
        <taxon>Adinetidae</taxon>
        <taxon>Adineta</taxon>
    </lineage>
</organism>
<name>A0A813UXU2_9BILA</name>
<dbReference type="AlphaFoldDB" id="A0A813UXU2"/>
<dbReference type="OrthoDB" id="10403475at2759"/>
<evidence type="ECO:0000313" key="2">
    <source>
        <dbReference type="EMBL" id="CAF3962799.1"/>
    </source>
</evidence>
<dbReference type="Proteomes" id="UP000663891">
    <property type="component" value="Unassembled WGS sequence"/>
</dbReference>
<evidence type="ECO:0000313" key="1">
    <source>
        <dbReference type="EMBL" id="CAF0829553.1"/>
    </source>
</evidence>
<accession>A0A813UXU2</accession>
<proteinExistence type="predicted"/>
<reference evidence="1" key="1">
    <citation type="submission" date="2021-02" db="EMBL/GenBank/DDBJ databases">
        <authorList>
            <person name="Nowell W R."/>
        </authorList>
    </citation>
    <scope>NUCLEOTIDE SEQUENCE</scope>
</reference>
<dbReference type="EMBL" id="CAJOAY010002571">
    <property type="protein sequence ID" value="CAF3962799.1"/>
    <property type="molecule type" value="Genomic_DNA"/>
</dbReference>
<evidence type="ECO:0000313" key="3">
    <source>
        <dbReference type="Proteomes" id="UP000663891"/>
    </source>
</evidence>
<sequence length="102" mass="11941">MMTKVKANLSRTALAIMPICADFNIPSRYRKTTNGQRYLLADRVQPVDFPNARHIGCYFHYANSVYRQIQQLDFTTAYRDDENVRNFIALPLTSLYLIERSF</sequence>
<dbReference type="EMBL" id="CAJNON010000032">
    <property type="protein sequence ID" value="CAF0829553.1"/>
    <property type="molecule type" value="Genomic_DNA"/>
</dbReference>
<comment type="caution">
    <text evidence="1">The sequence shown here is derived from an EMBL/GenBank/DDBJ whole genome shotgun (WGS) entry which is preliminary data.</text>
</comment>
<gene>
    <name evidence="2" type="ORF">OKA104_LOCUS27635</name>
    <name evidence="1" type="ORF">VCS650_LOCUS5527</name>
</gene>
<dbReference type="Proteomes" id="UP000663881">
    <property type="component" value="Unassembled WGS sequence"/>
</dbReference>
<protein>
    <submittedName>
        <fullName evidence="1">Uncharacterized protein</fullName>
    </submittedName>
</protein>